<gene>
    <name evidence="2" type="ORF">MKO06_02705</name>
</gene>
<feature type="region of interest" description="Disordered" evidence="1">
    <location>
        <begin position="99"/>
        <end position="130"/>
    </location>
</feature>
<sequence>MPFNKETASEAGKKSSRLGTRNKSTKEIKEAFQLLIENNLEKMEGWLDKIAKKNPEKAFDMVIKLSDFIVPKLSKQEIKHEEKELSPTERRARIAYLSEKLNNFKDRPNQEQNSRPNVEQNPRPNGKIVG</sequence>
<organism evidence="2 3">
    <name type="scientific">Christiangramia oceanisediminis</name>
    <dbReference type="NCBI Taxonomy" id="2920386"/>
    <lineage>
        <taxon>Bacteria</taxon>
        <taxon>Pseudomonadati</taxon>
        <taxon>Bacteroidota</taxon>
        <taxon>Flavobacteriia</taxon>
        <taxon>Flavobacteriales</taxon>
        <taxon>Flavobacteriaceae</taxon>
        <taxon>Christiangramia</taxon>
    </lineage>
</organism>
<evidence type="ECO:0000313" key="2">
    <source>
        <dbReference type="EMBL" id="MCP9198799.1"/>
    </source>
</evidence>
<dbReference type="RefSeq" id="WP_241550801.1">
    <property type="nucleotide sequence ID" value="NZ_JANCNS010000001.1"/>
</dbReference>
<proteinExistence type="predicted"/>
<reference evidence="2" key="1">
    <citation type="submission" date="2022-07" db="EMBL/GenBank/DDBJ databases">
        <title>Gramela sediminis sp. nov., isolated from deep-sea sediment of the Indian Ocean.</title>
        <authorList>
            <person name="Shi H."/>
        </authorList>
    </citation>
    <scope>NUCLEOTIDE SEQUENCE</scope>
    <source>
        <strain evidence="2">GC03-9</strain>
    </source>
</reference>
<dbReference type="AlphaFoldDB" id="A0A9X2I029"/>
<name>A0A9X2I029_9FLAO</name>
<dbReference type="Proteomes" id="UP001155280">
    <property type="component" value="Unassembled WGS sequence"/>
</dbReference>
<keyword evidence="3" id="KW-1185">Reference proteome</keyword>
<evidence type="ECO:0000313" key="3">
    <source>
        <dbReference type="Proteomes" id="UP001155280"/>
    </source>
</evidence>
<feature type="compositionally biased region" description="Polar residues" evidence="1">
    <location>
        <begin position="110"/>
        <end position="123"/>
    </location>
</feature>
<accession>A0A9X2I029</accession>
<protein>
    <submittedName>
        <fullName evidence="2">Uncharacterized protein</fullName>
    </submittedName>
</protein>
<comment type="caution">
    <text evidence="2">The sequence shown here is derived from an EMBL/GenBank/DDBJ whole genome shotgun (WGS) entry which is preliminary data.</text>
</comment>
<feature type="region of interest" description="Disordered" evidence="1">
    <location>
        <begin position="1"/>
        <end position="24"/>
    </location>
</feature>
<evidence type="ECO:0000256" key="1">
    <source>
        <dbReference type="SAM" id="MobiDB-lite"/>
    </source>
</evidence>
<dbReference type="EMBL" id="JANCNS010000001">
    <property type="protein sequence ID" value="MCP9198799.1"/>
    <property type="molecule type" value="Genomic_DNA"/>
</dbReference>